<dbReference type="Gene3D" id="1.25.40.10">
    <property type="entry name" value="Tetratricopeptide repeat domain"/>
    <property type="match status" value="2"/>
</dbReference>
<dbReference type="PROSITE" id="PS50005">
    <property type="entry name" value="TPR"/>
    <property type="match status" value="3"/>
</dbReference>
<dbReference type="Gene3D" id="3.40.50.2300">
    <property type="match status" value="1"/>
</dbReference>
<feature type="repeat" description="TPR" evidence="5">
    <location>
        <begin position="208"/>
        <end position="241"/>
    </location>
</feature>
<keyword evidence="6" id="KW-0812">Transmembrane</keyword>
<dbReference type="PRINTS" id="PR00344">
    <property type="entry name" value="BCTRLSENSOR"/>
</dbReference>
<feature type="repeat" description="TPR" evidence="5">
    <location>
        <begin position="128"/>
        <end position="161"/>
    </location>
</feature>
<organism evidence="9 10">
    <name type="scientific">Williamwhitmania taraxaci</name>
    <dbReference type="NCBI Taxonomy" id="1640674"/>
    <lineage>
        <taxon>Bacteria</taxon>
        <taxon>Pseudomonadati</taxon>
        <taxon>Bacteroidota</taxon>
        <taxon>Bacteroidia</taxon>
        <taxon>Bacteroidales</taxon>
        <taxon>Williamwhitmaniaceae</taxon>
        <taxon>Williamwhitmania</taxon>
    </lineage>
</organism>
<dbReference type="InterPro" id="IPR004358">
    <property type="entry name" value="Sig_transdc_His_kin-like_C"/>
</dbReference>
<dbReference type="Gene3D" id="1.10.287.130">
    <property type="match status" value="1"/>
</dbReference>
<protein>
    <recommendedName>
        <fullName evidence="2">histidine kinase</fullName>
        <ecNumber evidence="2">2.7.13.3</ecNumber>
    </recommendedName>
</protein>
<dbReference type="InterPro" id="IPR003661">
    <property type="entry name" value="HisK_dim/P_dom"/>
</dbReference>
<dbReference type="PROSITE" id="PS50109">
    <property type="entry name" value="HIS_KIN"/>
    <property type="match status" value="1"/>
</dbReference>
<dbReference type="GO" id="GO:0000155">
    <property type="term" value="F:phosphorelay sensor kinase activity"/>
    <property type="evidence" value="ECO:0007669"/>
    <property type="project" value="InterPro"/>
</dbReference>
<dbReference type="CDD" id="cd17546">
    <property type="entry name" value="REC_hyHK_CKI1_RcsC-like"/>
    <property type="match status" value="1"/>
</dbReference>
<accession>A0A1G6GZN4</accession>
<dbReference type="InterPro" id="IPR036890">
    <property type="entry name" value="HATPase_C_sf"/>
</dbReference>
<dbReference type="SUPFAM" id="SSF47384">
    <property type="entry name" value="Homodimeric domain of signal transducing histidine kinase"/>
    <property type="match status" value="1"/>
</dbReference>
<feature type="transmembrane region" description="Helical" evidence="6">
    <location>
        <begin position="405"/>
        <end position="425"/>
    </location>
</feature>
<keyword evidence="5" id="KW-0802">TPR repeat</keyword>
<dbReference type="InterPro" id="IPR011006">
    <property type="entry name" value="CheY-like_superfamily"/>
</dbReference>
<dbReference type="FunFam" id="3.30.565.10:FF:000010">
    <property type="entry name" value="Sensor histidine kinase RcsC"/>
    <property type="match status" value="1"/>
</dbReference>
<proteinExistence type="predicted"/>
<dbReference type="InterPro" id="IPR005467">
    <property type="entry name" value="His_kinase_dom"/>
</dbReference>
<feature type="repeat" description="TPR" evidence="5">
    <location>
        <begin position="168"/>
        <end position="201"/>
    </location>
</feature>
<dbReference type="InterPro" id="IPR036097">
    <property type="entry name" value="HisK_dim/P_sf"/>
</dbReference>
<evidence type="ECO:0000256" key="5">
    <source>
        <dbReference type="PROSITE-ProRule" id="PRU00339"/>
    </source>
</evidence>
<dbReference type="SMART" id="SM00028">
    <property type="entry name" value="TPR"/>
    <property type="match status" value="5"/>
</dbReference>
<evidence type="ECO:0000259" key="8">
    <source>
        <dbReference type="PROSITE" id="PS50110"/>
    </source>
</evidence>
<evidence type="ECO:0000259" key="7">
    <source>
        <dbReference type="PROSITE" id="PS50109"/>
    </source>
</evidence>
<keyword evidence="9" id="KW-0418">Kinase</keyword>
<sequence>MKLFRCFFVGFVFYFGCAWSIQGKELSVSDSAPDTVKAIYQKLTGKPRLLQLLELSKQTLQNNPRLSKQLSSQAISLALELGAKEEQGYANLYFGNASFFLGDYFNAQESLSRSLSIAQGLGNQRLLVDVYDAFGTVYTSTGDFQKALKYFKSAFQIILQIDFPEERSSIIRKIGNIYFQFGDNQKALDFYLVALETSRKGNDQEGVSMAYNNIGRIFTEQGKYTEALDYFDKALKIKKHVGSEISISNTLLNIGRTYEKMAKFGLAEKYYLEVLKTRSRLENPEGVASAQQYLSRVYLQSARAPLGERLLKKSIHLADSFGLDGLKVSGYQQLAEYYTRSNRYKEALDALLSYNKAKDSVYSNEKRRFLVEVDSRYKFESSEYRIKMLSKEAALKASELKEARWVGYFWAILFLCFVLVSYLLFHNYQLKSSINKKLVLEIEERKKAQLELVRYQIDLERIVDDRTAQLKEAKDCAEQSDRLKSSFLANISHEVRTPMNAIVGFTSFLLEPSLDKKSQTEALSQIKVNGDILLSLLNDILDISLIEVDQLKIVNGYFNIERSIEEVVSQKQSISSQWLKPGVELKFTPDTQFEGMLFADESRFRQILGNLLSNALKFTDQGYIEIGYRVEQLMVVFFVRDTGIGVPRGNQRAIFDRFSKFNASEDRFYSGTGIGLSLCKDIVGLMDGNIWVDSTPGNGSTFYFSLPFTEEMSGSSKQMKGEKKMGGLGLDFSGKTILVAEDVESNFLLVNALLKSSGARILWAKDGLEAIDFSVKDEINLVLMDIRMPKLDGVDATKKIKEMFPNLPIVILTAFSHQEEMNRCYDAGCSAYLLKPIKKAELYSVVARLLL</sequence>
<dbReference type="PROSITE" id="PS50293">
    <property type="entry name" value="TPR_REGION"/>
    <property type="match status" value="1"/>
</dbReference>
<dbReference type="STRING" id="1640674.SAMN05216323_100577"/>
<dbReference type="Pfam" id="PF13176">
    <property type="entry name" value="TPR_7"/>
    <property type="match status" value="1"/>
</dbReference>
<dbReference type="AlphaFoldDB" id="A0A1G6GZN4"/>
<keyword evidence="6" id="KW-1133">Transmembrane helix</keyword>
<evidence type="ECO:0000313" key="10">
    <source>
        <dbReference type="Proteomes" id="UP000199452"/>
    </source>
</evidence>
<dbReference type="PANTHER" id="PTHR45339">
    <property type="entry name" value="HYBRID SIGNAL TRANSDUCTION HISTIDINE KINASE J"/>
    <property type="match status" value="1"/>
</dbReference>
<dbReference type="RefSeq" id="WP_092435330.1">
    <property type="nucleotide sequence ID" value="NZ_FMYP01000005.1"/>
</dbReference>
<dbReference type="PROSITE" id="PS50110">
    <property type="entry name" value="RESPONSE_REGULATORY"/>
    <property type="match status" value="1"/>
</dbReference>
<dbReference type="InterPro" id="IPR011990">
    <property type="entry name" value="TPR-like_helical_dom_sf"/>
</dbReference>
<dbReference type="OrthoDB" id="1116352at2"/>
<keyword evidence="3 4" id="KW-0597">Phosphoprotein</keyword>
<keyword evidence="10" id="KW-1185">Reference proteome</keyword>
<dbReference type="CDD" id="cd00082">
    <property type="entry name" value="HisKA"/>
    <property type="match status" value="1"/>
</dbReference>
<dbReference type="InterPro" id="IPR019734">
    <property type="entry name" value="TPR_rpt"/>
</dbReference>
<reference evidence="9 10" key="1">
    <citation type="submission" date="2016-09" db="EMBL/GenBank/DDBJ databases">
        <authorList>
            <person name="Capua I."/>
            <person name="De Benedictis P."/>
            <person name="Joannis T."/>
            <person name="Lombin L.H."/>
            <person name="Cattoli G."/>
        </authorList>
    </citation>
    <scope>NUCLEOTIDE SEQUENCE [LARGE SCALE GENOMIC DNA]</scope>
    <source>
        <strain evidence="9 10">A7P-90m</strain>
    </source>
</reference>
<keyword evidence="9" id="KW-0808">Transferase</keyword>
<feature type="domain" description="Response regulatory" evidence="8">
    <location>
        <begin position="736"/>
        <end position="850"/>
    </location>
</feature>
<dbReference type="Pfam" id="PF02518">
    <property type="entry name" value="HATPase_c"/>
    <property type="match status" value="1"/>
</dbReference>
<evidence type="ECO:0000313" key="9">
    <source>
        <dbReference type="EMBL" id="SDB87507.1"/>
    </source>
</evidence>
<dbReference type="SMART" id="SM00387">
    <property type="entry name" value="HATPase_c"/>
    <property type="match status" value="1"/>
</dbReference>
<name>A0A1G6GZN4_9BACT</name>
<gene>
    <name evidence="9" type="ORF">SAMN05216323_100577</name>
</gene>
<dbReference type="Proteomes" id="UP000199452">
    <property type="component" value="Unassembled WGS sequence"/>
</dbReference>
<feature type="domain" description="Histidine kinase" evidence="7">
    <location>
        <begin position="490"/>
        <end position="710"/>
    </location>
</feature>
<dbReference type="EC" id="2.7.13.3" evidence="2"/>
<dbReference type="Pfam" id="PF00072">
    <property type="entry name" value="Response_reg"/>
    <property type="match status" value="1"/>
</dbReference>
<keyword evidence="6" id="KW-0472">Membrane</keyword>
<evidence type="ECO:0000256" key="1">
    <source>
        <dbReference type="ARBA" id="ARBA00000085"/>
    </source>
</evidence>
<evidence type="ECO:0000256" key="3">
    <source>
        <dbReference type="ARBA" id="ARBA00022553"/>
    </source>
</evidence>
<dbReference type="SUPFAM" id="SSF52172">
    <property type="entry name" value="CheY-like"/>
    <property type="match status" value="1"/>
</dbReference>
<dbReference type="InterPro" id="IPR003594">
    <property type="entry name" value="HATPase_dom"/>
</dbReference>
<dbReference type="CDD" id="cd16922">
    <property type="entry name" value="HATPase_EvgS-ArcB-TorS-like"/>
    <property type="match status" value="1"/>
</dbReference>
<dbReference type="SMART" id="SM00388">
    <property type="entry name" value="HisKA"/>
    <property type="match status" value="1"/>
</dbReference>
<dbReference type="SMART" id="SM00448">
    <property type="entry name" value="REC"/>
    <property type="match status" value="1"/>
</dbReference>
<dbReference type="SUPFAM" id="SSF48452">
    <property type="entry name" value="TPR-like"/>
    <property type="match status" value="2"/>
</dbReference>
<dbReference type="PANTHER" id="PTHR45339:SF5">
    <property type="entry name" value="HISTIDINE KINASE"/>
    <property type="match status" value="1"/>
</dbReference>
<dbReference type="Gene3D" id="3.30.565.10">
    <property type="entry name" value="Histidine kinase-like ATPase, C-terminal domain"/>
    <property type="match status" value="1"/>
</dbReference>
<evidence type="ECO:0000256" key="2">
    <source>
        <dbReference type="ARBA" id="ARBA00012438"/>
    </source>
</evidence>
<dbReference type="SUPFAM" id="SSF55874">
    <property type="entry name" value="ATPase domain of HSP90 chaperone/DNA topoisomerase II/histidine kinase"/>
    <property type="match status" value="1"/>
</dbReference>
<evidence type="ECO:0000256" key="6">
    <source>
        <dbReference type="SAM" id="Phobius"/>
    </source>
</evidence>
<feature type="modified residue" description="4-aspartylphosphate" evidence="4">
    <location>
        <position position="785"/>
    </location>
</feature>
<dbReference type="EMBL" id="FMYP01000005">
    <property type="protein sequence ID" value="SDB87507.1"/>
    <property type="molecule type" value="Genomic_DNA"/>
</dbReference>
<dbReference type="Pfam" id="PF00512">
    <property type="entry name" value="HisKA"/>
    <property type="match status" value="1"/>
</dbReference>
<comment type="catalytic activity">
    <reaction evidence="1">
        <text>ATP + protein L-histidine = ADP + protein N-phospho-L-histidine.</text>
        <dbReference type="EC" id="2.7.13.3"/>
    </reaction>
</comment>
<dbReference type="Pfam" id="PF13424">
    <property type="entry name" value="TPR_12"/>
    <property type="match status" value="2"/>
</dbReference>
<evidence type="ECO:0000256" key="4">
    <source>
        <dbReference type="PROSITE-ProRule" id="PRU00169"/>
    </source>
</evidence>
<dbReference type="InterPro" id="IPR001789">
    <property type="entry name" value="Sig_transdc_resp-reg_receiver"/>
</dbReference>